<comment type="similarity">
    <text evidence="1">Belongs to the aspartate/glutamate racemases family.</text>
</comment>
<dbReference type="PROSITE" id="PS00924">
    <property type="entry name" value="ASP_GLU_RACEMASE_2"/>
    <property type="match status" value="1"/>
</dbReference>
<evidence type="ECO:0000256" key="1">
    <source>
        <dbReference type="ARBA" id="ARBA00007847"/>
    </source>
</evidence>
<comment type="caution">
    <text evidence="3">The sequence shown here is derived from an EMBL/GenBank/DDBJ whole genome shotgun (WGS) entry which is preliminary data.</text>
</comment>
<reference evidence="3 4" key="1">
    <citation type="submission" date="2024-01" db="EMBL/GenBank/DDBJ databases">
        <title>The diversity of rhizobia nodulating Mimosa spp. in eleven states of Brazil covering several biomes is determined by host plant, location, and edaphic factors.</title>
        <authorList>
            <person name="Rouws L."/>
            <person name="Barauna A."/>
            <person name="Beukes C."/>
            <person name="De Faria S.M."/>
            <person name="Gross E."/>
            <person name="Dos Reis Junior F.B."/>
            <person name="Simon M."/>
            <person name="Maluk M."/>
            <person name="Odee D.W."/>
            <person name="Kenicer G."/>
            <person name="Young J.P.W."/>
            <person name="Reis V.M."/>
            <person name="Zilli J."/>
            <person name="James E.K."/>
        </authorList>
    </citation>
    <scope>NUCLEOTIDE SEQUENCE [LARGE SCALE GENOMIC DNA]</scope>
    <source>
        <strain evidence="3 4">JPY77</strain>
    </source>
</reference>
<dbReference type="InterPro" id="IPR015942">
    <property type="entry name" value="Asp/Glu/hydantoin_racemase"/>
</dbReference>
<dbReference type="InterPro" id="IPR001920">
    <property type="entry name" value="Asp/Glu_race"/>
</dbReference>
<dbReference type="EC" id="5.1.1.-" evidence="3"/>
<protein>
    <submittedName>
        <fullName evidence="3">Amino acid racemase</fullName>
        <ecNumber evidence="3">5.1.1.-</ecNumber>
    </submittedName>
</protein>
<dbReference type="InterPro" id="IPR004380">
    <property type="entry name" value="Asp_race"/>
</dbReference>
<dbReference type="Gene3D" id="3.40.50.1860">
    <property type="match status" value="2"/>
</dbReference>
<sequence length="254" mass="27317">MTLNCSIGEGRLGILGGMGSEATAYFLRTLAQRSQATSDQEHIPFVLLSCPEIPDRSSAMEAGTVDVPSIIRSRLEQLEDAGCGAVAIPCNTAHYWRRDFASSLQIPLIDMVSATAQHAARLGARSAIVLGTRSTMKHRLYGDSLEKLCIRLMDVEEATIRATGCAIALAKSGDPDSSWKQLAHALHACRALHPDVIILGCTELPMVVPPGTMAVDLVDSDACLADACVRWWQSLSTGVEEPDIQFSEEIANEP</sequence>
<accession>A0ABU9QL22</accession>
<dbReference type="InterPro" id="IPR033134">
    <property type="entry name" value="Asp/Glu_racemase_AS_2"/>
</dbReference>
<evidence type="ECO:0000313" key="3">
    <source>
        <dbReference type="EMBL" id="MEM5290191.1"/>
    </source>
</evidence>
<keyword evidence="4" id="KW-1185">Reference proteome</keyword>
<proteinExistence type="inferred from homology"/>
<gene>
    <name evidence="3" type="ORF">V4C55_31145</name>
</gene>
<dbReference type="PANTHER" id="PTHR21198:SF7">
    <property type="entry name" value="ASPARTATE-GLUTAMATE RACEMASE FAMILY"/>
    <property type="match status" value="1"/>
</dbReference>
<dbReference type="EMBL" id="JAZHGC010000033">
    <property type="protein sequence ID" value="MEM5290191.1"/>
    <property type="molecule type" value="Genomic_DNA"/>
</dbReference>
<dbReference type="Proteomes" id="UP001494588">
    <property type="component" value="Unassembled WGS sequence"/>
</dbReference>
<dbReference type="SUPFAM" id="SSF53681">
    <property type="entry name" value="Aspartate/glutamate racemase"/>
    <property type="match status" value="2"/>
</dbReference>
<dbReference type="RefSeq" id="WP_201651789.1">
    <property type="nucleotide sequence ID" value="NZ_CAJHCS010000014.1"/>
</dbReference>
<dbReference type="PANTHER" id="PTHR21198">
    <property type="entry name" value="GLUTAMATE RACEMASE"/>
    <property type="match status" value="1"/>
</dbReference>
<evidence type="ECO:0000313" key="4">
    <source>
        <dbReference type="Proteomes" id="UP001494588"/>
    </source>
</evidence>
<organism evidence="3 4">
    <name type="scientific">Paraburkholderia sabiae</name>
    <dbReference type="NCBI Taxonomy" id="273251"/>
    <lineage>
        <taxon>Bacteria</taxon>
        <taxon>Pseudomonadati</taxon>
        <taxon>Pseudomonadota</taxon>
        <taxon>Betaproteobacteria</taxon>
        <taxon>Burkholderiales</taxon>
        <taxon>Burkholderiaceae</taxon>
        <taxon>Paraburkholderia</taxon>
    </lineage>
</organism>
<dbReference type="GO" id="GO:0016853">
    <property type="term" value="F:isomerase activity"/>
    <property type="evidence" value="ECO:0007669"/>
    <property type="project" value="UniProtKB-KW"/>
</dbReference>
<dbReference type="NCBIfam" id="TIGR00035">
    <property type="entry name" value="asp_race"/>
    <property type="match status" value="1"/>
</dbReference>
<keyword evidence="2 3" id="KW-0413">Isomerase</keyword>
<evidence type="ECO:0000256" key="2">
    <source>
        <dbReference type="ARBA" id="ARBA00023235"/>
    </source>
</evidence>
<dbReference type="Pfam" id="PF01177">
    <property type="entry name" value="Asp_Glu_race"/>
    <property type="match status" value="1"/>
</dbReference>
<name>A0ABU9QL22_9BURK</name>